<evidence type="ECO:0000313" key="9">
    <source>
        <dbReference type="Proteomes" id="UP000607197"/>
    </source>
</evidence>
<feature type="transmembrane region" description="Helical" evidence="7">
    <location>
        <begin position="324"/>
        <end position="357"/>
    </location>
</feature>
<dbReference type="PANTHER" id="PTHR21716">
    <property type="entry name" value="TRANSMEMBRANE PROTEIN"/>
    <property type="match status" value="1"/>
</dbReference>
<feature type="transmembrane region" description="Helical" evidence="7">
    <location>
        <begin position="244"/>
        <end position="266"/>
    </location>
</feature>
<evidence type="ECO:0000256" key="4">
    <source>
        <dbReference type="ARBA" id="ARBA00022989"/>
    </source>
</evidence>
<evidence type="ECO:0000256" key="5">
    <source>
        <dbReference type="ARBA" id="ARBA00023136"/>
    </source>
</evidence>
<gene>
    <name evidence="8" type="ORF">GCM10009039_09180</name>
</gene>
<dbReference type="PANTHER" id="PTHR21716:SF4">
    <property type="entry name" value="TRANSMEMBRANE PROTEIN 245"/>
    <property type="match status" value="1"/>
</dbReference>
<feature type="region of interest" description="Disordered" evidence="6">
    <location>
        <begin position="394"/>
        <end position="458"/>
    </location>
</feature>
<comment type="subcellular location">
    <subcellularLocation>
        <location evidence="1">Membrane</location>
        <topology evidence="1">Multi-pass membrane protein</topology>
    </subcellularLocation>
</comment>
<evidence type="ECO:0000256" key="2">
    <source>
        <dbReference type="ARBA" id="ARBA00009773"/>
    </source>
</evidence>
<reference evidence="8" key="2">
    <citation type="submission" date="2020-09" db="EMBL/GenBank/DDBJ databases">
        <authorList>
            <person name="Sun Q."/>
            <person name="Ohkuma M."/>
        </authorList>
    </citation>
    <scope>NUCLEOTIDE SEQUENCE</scope>
    <source>
        <strain evidence="8">JCM 19596</strain>
    </source>
</reference>
<proteinExistence type="inferred from homology"/>
<feature type="transmembrane region" description="Helical" evidence="7">
    <location>
        <begin position="23"/>
        <end position="51"/>
    </location>
</feature>
<comment type="caution">
    <text evidence="8">The sequence shown here is derived from an EMBL/GenBank/DDBJ whole genome shotgun (WGS) entry which is preliminary data.</text>
</comment>
<feature type="transmembrane region" description="Helical" evidence="7">
    <location>
        <begin position="211"/>
        <end position="232"/>
    </location>
</feature>
<dbReference type="GO" id="GO:0016020">
    <property type="term" value="C:membrane"/>
    <property type="evidence" value="ECO:0007669"/>
    <property type="project" value="UniProtKB-SubCell"/>
</dbReference>
<dbReference type="EMBL" id="BMPG01000001">
    <property type="protein sequence ID" value="GGL53122.1"/>
    <property type="molecule type" value="Genomic_DNA"/>
</dbReference>
<feature type="transmembrane region" description="Helical" evidence="7">
    <location>
        <begin position="71"/>
        <end position="96"/>
    </location>
</feature>
<comment type="similarity">
    <text evidence="2">Belongs to the autoinducer-2 exporter (AI-2E) (TC 2.A.86) family.</text>
</comment>
<keyword evidence="4 7" id="KW-1133">Transmembrane helix</keyword>
<evidence type="ECO:0000256" key="6">
    <source>
        <dbReference type="SAM" id="MobiDB-lite"/>
    </source>
</evidence>
<evidence type="ECO:0000256" key="3">
    <source>
        <dbReference type="ARBA" id="ARBA00022692"/>
    </source>
</evidence>
<name>A0A830F1P9_9EURY</name>
<dbReference type="Pfam" id="PF01594">
    <property type="entry name" value="AI-2E_transport"/>
    <property type="match status" value="1"/>
</dbReference>
<dbReference type="AlphaFoldDB" id="A0A830F1P9"/>
<keyword evidence="9" id="KW-1185">Reference proteome</keyword>
<sequence>MPGGDDHLGMESSQSIDRARAGWWAMGTVLAAVLGFILYQFIGTFVFGIFLYYATRPVYKRVRRRVRSRSLAAAISVLALALPALFLLAYTLAIALQEFSKFVATQGIDVGRLEAYLSPYVDVSGIVQDPQSLLSQPDSIDAILGLFAGLNQYLGFLGSVALHAFIMVTIAFYLLRDDHRLSSWFLRRFADGDGIVEVYGRRVDHDFSNIFFGNILNAVITGIIGSIAYSLLDFVAPFGLNIPYPALMGVLTGIASLIPVVGMKLVYVPITGWLGFRVFELGGTDLVWFPFLFVLVSFVVVDVFPDLVLRPYVSGRGIHLGMIMLAYIFGPLLFGWYGIFLGPMLLVLVVHFVNLVLPELVSGQPIEPEELGDVITTAGEHPADAEVLDRLETEVDAESAGGDDAAPTDVASADSERDAGAGDGANADSDAASGGGEDSESDAAGGGSGSTSGSPSGE</sequence>
<feature type="transmembrane region" description="Helical" evidence="7">
    <location>
        <begin position="286"/>
        <end position="304"/>
    </location>
</feature>
<evidence type="ECO:0000313" key="8">
    <source>
        <dbReference type="EMBL" id="GGL53122.1"/>
    </source>
</evidence>
<feature type="transmembrane region" description="Helical" evidence="7">
    <location>
        <begin position="153"/>
        <end position="175"/>
    </location>
</feature>
<dbReference type="InterPro" id="IPR002549">
    <property type="entry name" value="AI-2E-like"/>
</dbReference>
<evidence type="ECO:0000256" key="1">
    <source>
        <dbReference type="ARBA" id="ARBA00004141"/>
    </source>
</evidence>
<dbReference type="Proteomes" id="UP000607197">
    <property type="component" value="Unassembled WGS sequence"/>
</dbReference>
<organism evidence="8 9">
    <name type="scientific">Halocalculus aciditolerans</name>
    <dbReference type="NCBI Taxonomy" id="1383812"/>
    <lineage>
        <taxon>Archaea</taxon>
        <taxon>Methanobacteriati</taxon>
        <taxon>Methanobacteriota</taxon>
        <taxon>Stenosarchaea group</taxon>
        <taxon>Halobacteria</taxon>
        <taxon>Halobacteriales</taxon>
        <taxon>Halobacteriaceae</taxon>
        <taxon>Halocalculus</taxon>
    </lineage>
</organism>
<evidence type="ECO:0000256" key="7">
    <source>
        <dbReference type="SAM" id="Phobius"/>
    </source>
</evidence>
<reference evidence="8" key="1">
    <citation type="journal article" date="2014" name="Int. J. Syst. Evol. Microbiol.">
        <title>Complete genome sequence of Corynebacterium casei LMG S-19264T (=DSM 44701T), isolated from a smear-ripened cheese.</title>
        <authorList>
            <consortium name="US DOE Joint Genome Institute (JGI-PGF)"/>
            <person name="Walter F."/>
            <person name="Albersmeier A."/>
            <person name="Kalinowski J."/>
            <person name="Ruckert C."/>
        </authorList>
    </citation>
    <scope>NUCLEOTIDE SEQUENCE</scope>
    <source>
        <strain evidence="8">JCM 19596</strain>
    </source>
</reference>
<keyword evidence="5 7" id="KW-0472">Membrane</keyword>
<accession>A0A830F1P9</accession>
<protein>
    <submittedName>
        <fullName evidence="8">AI-2E family transporter</fullName>
    </submittedName>
</protein>
<keyword evidence="3 7" id="KW-0812">Transmembrane</keyword>